<dbReference type="GO" id="GO:0004521">
    <property type="term" value="F:RNA endonuclease activity"/>
    <property type="evidence" value="ECO:0007669"/>
    <property type="project" value="InterPro"/>
</dbReference>
<dbReference type="GO" id="GO:0016787">
    <property type="term" value="F:hydrolase activity"/>
    <property type="evidence" value="ECO:0007669"/>
    <property type="project" value="UniProtKB-KW"/>
</dbReference>
<keyword evidence="8 9" id="KW-0051">Antiviral defense</keyword>
<keyword evidence="5 9" id="KW-0255">Endonuclease</keyword>
<organism evidence="10 11">
    <name type="scientific">Bathymodiolus thermophilus thioautotrophic gill symbiont</name>
    <dbReference type="NCBI Taxonomy" id="2360"/>
    <lineage>
        <taxon>Bacteria</taxon>
        <taxon>Pseudomonadati</taxon>
        <taxon>Pseudomonadota</taxon>
        <taxon>Gammaproteobacteria</taxon>
        <taxon>sulfur-oxidizing symbionts</taxon>
    </lineage>
</organism>
<evidence type="ECO:0000256" key="9">
    <source>
        <dbReference type="HAMAP-Rule" id="MF_01471"/>
    </source>
</evidence>
<dbReference type="Gene3D" id="3.30.70.240">
    <property type="match status" value="1"/>
</dbReference>
<evidence type="ECO:0000256" key="6">
    <source>
        <dbReference type="ARBA" id="ARBA00022801"/>
    </source>
</evidence>
<dbReference type="OrthoDB" id="9798176at2"/>
<dbReference type="RefSeq" id="WP_071564617.1">
    <property type="nucleotide sequence ID" value="NZ_MIQH01000651.1"/>
</dbReference>
<evidence type="ECO:0000313" key="10">
    <source>
        <dbReference type="EMBL" id="OIR24476.1"/>
    </source>
</evidence>
<dbReference type="PANTHER" id="PTHR34405:SF3">
    <property type="entry name" value="CRISPR-ASSOCIATED ENDORIBONUCLEASE CAS2 3"/>
    <property type="match status" value="1"/>
</dbReference>
<keyword evidence="6 9" id="KW-0378">Hydrolase</keyword>
<dbReference type="NCBIfam" id="TIGR01573">
    <property type="entry name" value="cas2"/>
    <property type="match status" value="1"/>
</dbReference>
<reference evidence="11" key="1">
    <citation type="submission" date="2016-09" db="EMBL/GenBank/DDBJ databases">
        <title>Genome Sequence of Bathymodiolus thermophilus sulfur-oxidizing gill endosymbiont.</title>
        <authorList>
            <person name="Ponnudurai R."/>
            <person name="Kleiner M."/>
            <person name="Sayavedra L."/>
            <person name="Thuermer A."/>
            <person name="Felbeck H."/>
            <person name="Schlueter R."/>
            <person name="Schweder T."/>
            <person name="Markert S."/>
        </authorList>
    </citation>
    <scope>NUCLEOTIDE SEQUENCE [LARGE SCALE GENOMIC DNA]</scope>
    <source>
        <strain evidence="11">BAT/CrabSpa'14</strain>
    </source>
</reference>
<keyword evidence="4 9" id="KW-0479">Metal-binding</keyword>
<dbReference type="SUPFAM" id="SSF143430">
    <property type="entry name" value="TTP0101/SSO1404-like"/>
    <property type="match status" value="1"/>
</dbReference>
<dbReference type="GO" id="GO:0051607">
    <property type="term" value="P:defense response to virus"/>
    <property type="evidence" value="ECO:0007669"/>
    <property type="project" value="UniProtKB-UniRule"/>
</dbReference>
<evidence type="ECO:0000313" key="11">
    <source>
        <dbReference type="Proteomes" id="UP000182798"/>
    </source>
</evidence>
<sequence>MKYYVFCFDIADNKVRYRVSRILLDYGDRVQGSVFELALKSHHDIAKILEKINKIINPMTDDVRYYYLSGESLRRSKNLQGERVKQTPAIIIV</sequence>
<dbReference type="GO" id="GO:0043571">
    <property type="term" value="P:maintenance of CRISPR repeat elements"/>
    <property type="evidence" value="ECO:0007669"/>
    <property type="project" value="UniProtKB-UniRule"/>
</dbReference>
<comment type="subunit">
    <text evidence="9">Homodimer, forms a heterotetramer with a Cas1 homodimer.</text>
</comment>
<comment type="function">
    <text evidence="9">CRISPR (clustered regularly interspaced short palindromic repeat), is an adaptive immune system that provides protection against mobile genetic elements (viruses, transposable elements and conjugative plasmids). CRISPR clusters contain sequences complementary to antecedent mobile elements and target invading nucleic acids. CRISPR clusters are transcribed and processed into CRISPR RNA (crRNA). Functions as a ssRNA-specific endoribonuclease. Involved in the integration of spacer DNA into the CRISPR cassette.</text>
</comment>
<dbReference type="EC" id="3.1.-.-" evidence="9"/>
<proteinExistence type="inferred from homology"/>
<evidence type="ECO:0000256" key="1">
    <source>
        <dbReference type="ARBA" id="ARBA00001946"/>
    </source>
</evidence>
<name>A0A1J5TWA6_9GAMM</name>
<dbReference type="InterPro" id="IPR021127">
    <property type="entry name" value="CRISPR_associated_Cas2"/>
</dbReference>
<dbReference type="EMBL" id="MIQH01000651">
    <property type="protein sequence ID" value="OIR24476.1"/>
    <property type="molecule type" value="Genomic_DNA"/>
</dbReference>
<evidence type="ECO:0000256" key="2">
    <source>
        <dbReference type="ARBA" id="ARBA00009959"/>
    </source>
</evidence>
<accession>A0A1J5TWA6</accession>
<feature type="binding site" evidence="9">
    <location>
        <position position="9"/>
    </location>
    <ligand>
        <name>Mg(2+)</name>
        <dbReference type="ChEBI" id="CHEBI:18420"/>
        <note>catalytic</note>
    </ligand>
</feature>
<dbReference type="AlphaFoldDB" id="A0A1J5TWA6"/>
<comment type="similarity">
    <text evidence="2 9">Belongs to the CRISPR-associated endoribonuclease Cas2 protein family.</text>
</comment>
<evidence type="ECO:0000256" key="8">
    <source>
        <dbReference type="ARBA" id="ARBA00023118"/>
    </source>
</evidence>
<dbReference type="Pfam" id="PF09827">
    <property type="entry name" value="CRISPR_Cas2"/>
    <property type="match status" value="1"/>
</dbReference>
<dbReference type="GO" id="GO:0046872">
    <property type="term" value="F:metal ion binding"/>
    <property type="evidence" value="ECO:0007669"/>
    <property type="project" value="UniProtKB-UniRule"/>
</dbReference>
<gene>
    <name evidence="9" type="primary">cas2</name>
    <name evidence="10" type="ORF">BGC33_03695</name>
</gene>
<dbReference type="HAMAP" id="MF_01471">
    <property type="entry name" value="Cas2"/>
    <property type="match status" value="1"/>
</dbReference>
<dbReference type="Proteomes" id="UP000182798">
    <property type="component" value="Unassembled WGS sequence"/>
</dbReference>
<evidence type="ECO:0000256" key="4">
    <source>
        <dbReference type="ARBA" id="ARBA00022723"/>
    </source>
</evidence>
<evidence type="ECO:0000256" key="3">
    <source>
        <dbReference type="ARBA" id="ARBA00022722"/>
    </source>
</evidence>
<dbReference type="InterPro" id="IPR019199">
    <property type="entry name" value="Virulence_VapD/CRISPR_Cas2"/>
</dbReference>
<dbReference type="PANTHER" id="PTHR34405">
    <property type="entry name" value="CRISPR-ASSOCIATED ENDORIBONUCLEASE CAS2"/>
    <property type="match status" value="1"/>
</dbReference>
<comment type="cofactor">
    <cofactor evidence="1 9">
        <name>Mg(2+)</name>
        <dbReference type="ChEBI" id="CHEBI:18420"/>
    </cofactor>
</comment>
<dbReference type="CDD" id="cd09725">
    <property type="entry name" value="Cas2_I_II_III"/>
    <property type="match status" value="1"/>
</dbReference>
<evidence type="ECO:0000256" key="7">
    <source>
        <dbReference type="ARBA" id="ARBA00022842"/>
    </source>
</evidence>
<comment type="caution">
    <text evidence="10">The sequence shown here is derived from an EMBL/GenBank/DDBJ whole genome shotgun (WGS) entry which is preliminary data.</text>
</comment>
<keyword evidence="3 9" id="KW-0540">Nuclease</keyword>
<protein>
    <recommendedName>
        <fullName evidence="9">CRISPR-associated endoribonuclease Cas2</fullName>
        <ecNumber evidence="9">3.1.-.-</ecNumber>
    </recommendedName>
</protein>
<keyword evidence="7 9" id="KW-0460">Magnesium</keyword>
<evidence type="ECO:0000256" key="5">
    <source>
        <dbReference type="ARBA" id="ARBA00022759"/>
    </source>
</evidence>